<dbReference type="GO" id="GO:0005634">
    <property type="term" value="C:nucleus"/>
    <property type="evidence" value="ECO:0007669"/>
    <property type="project" value="InterPro"/>
</dbReference>
<dbReference type="Pfam" id="PF02145">
    <property type="entry name" value="Rap_GAP"/>
    <property type="match status" value="1"/>
</dbReference>
<evidence type="ECO:0000313" key="5">
    <source>
        <dbReference type="Proteomes" id="UP001166286"/>
    </source>
</evidence>
<dbReference type="InterPro" id="IPR000331">
    <property type="entry name" value="Rap/Ran_GAP_dom"/>
</dbReference>
<comment type="caution">
    <text evidence="4">The sequence shown here is derived from an EMBL/GenBank/DDBJ whole genome shotgun (WGS) entry which is preliminary data.</text>
</comment>
<dbReference type="PANTHER" id="PTHR10063:SF0">
    <property type="entry name" value="TUBERIN"/>
    <property type="match status" value="1"/>
</dbReference>
<feature type="domain" description="Rap-GAP" evidence="3">
    <location>
        <begin position="1259"/>
        <end position="1509"/>
    </location>
</feature>
<organism evidence="4 5">
    <name type="scientific">Cladonia borealis</name>
    <dbReference type="NCBI Taxonomy" id="184061"/>
    <lineage>
        <taxon>Eukaryota</taxon>
        <taxon>Fungi</taxon>
        <taxon>Dikarya</taxon>
        <taxon>Ascomycota</taxon>
        <taxon>Pezizomycotina</taxon>
        <taxon>Lecanoromycetes</taxon>
        <taxon>OSLEUM clade</taxon>
        <taxon>Lecanoromycetidae</taxon>
        <taxon>Lecanorales</taxon>
        <taxon>Lecanorineae</taxon>
        <taxon>Cladoniaceae</taxon>
        <taxon>Cladonia</taxon>
    </lineage>
</organism>
<dbReference type="GO" id="GO:0051056">
    <property type="term" value="P:regulation of small GTPase mediated signal transduction"/>
    <property type="evidence" value="ECO:0007669"/>
    <property type="project" value="InterPro"/>
</dbReference>
<dbReference type="InterPro" id="IPR016024">
    <property type="entry name" value="ARM-type_fold"/>
</dbReference>
<feature type="compositionally biased region" description="Polar residues" evidence="2">
    <location>
        <begin position="30"/>
        <end position="41"/>
    </location>
</feature>
<dbReference type="EMBL" id="JAFEKC020000009">
    <property type="protein sequence ID" value="KAK0512518.1"/>
    <property type="molecule type" value="Genomic_DNA"/>
</dbReference>
<feature type="region of interest" description="Disordered" evidence="2">
    <location>
        <begin position="1"/>
        <end position="50"/>
    </location>
</feature>
<dbReference type="PROSITE" id="PS50085">
    <property type="entry name" value="RAPGAP"/>
    <property type="match status" value="1"/>
</dbReference>
<evidence type="ECO:0000259" key="3">
    <source>
        <dbReference type="PROSITE" id="PS50085"/>
    </source>
</evidence>
<dbReference type="PANTHER" id="PTHR10063">
    <property type="entry name" value="TUBERIN"/>
    <property type="match status" value="1"/>
</dbReference>
<protein>
    <recommendedName>
        <fullName evidence="3">Rap-GAP domain-containing protein</fullName>
    </recommendedName>
</protein>
<dbReference type="SUPFAM" id="SSF111347">
    <property type="entry name" value="Rap/Ran-GAP"/>
    <property type="match status" value="1"/>
</dbReference>
<dbReference type="FunFam" id="3.40.50.11210:FF:000007">
    <property type="entry name" value="Tuberous sclerosis 2"/>
    <property type="match status" value="1"/>
</dbReference>
<name>A0AA39V1P5_9LECA</name>
<accession>A0AA39V1P5</accession>
<keyword evidence="1" id="KW-0343">GTPase activation</keyword>
<dbReference type="GO" id="GO:0005096">
    <property type="term" value="F:GTPase activator activity"/>
    <property type="evidence" value="ECO:0007669"/>
    <property type="project" value="UniProtKB-KW"/>
</dbReference>
<dbReference type="Gene3D" id="3.40.50.11210">
    <property type="entry name" value="Rap/Ran-GAP"/>
    <property type="match status" value="1"/>
</dbReference>
<dbReference type="SUPFAM" id="SSF48371">
    <property type="entry name" value="ARM repeat"/>
    <property type="match status" value="1"/>
</dbReference>
<evidence type="ECO:0000256" key="2">
    <source>
        <dbReference type="SAM" id="MobiDB-lite"/>
    </source>
</evidence>
<dbReference type="Proteomes" id="UP001166286">
    <property type="component" value="Unassembled WGS sequence"/>
</dbReference>
<reference evidence="4" key="1">
    <citation type="submission" date="2023-03" db="EMBL/GenBank/DDBJ databases">
        <title>Complete genome of Cladonia borealis.</title>
        <authorList>
            <person name="Park H."/>
        </authorList>
    </citation>
    <scope>NUCLEOTIDE SEQUENCE</scope>
    <source>
        <strain evidence="4">ANT050790</strain>
    </source>
</reference>
<gene>
    <name evidence="4" type="ORF">JMJ35_004535</name>
</gene>
<keyword evidence="5" id="KW-1185">Reference proteome</keyword>
<feature type="compositionally biased region" description="Basic and acidic residues" evidence="2">
    <location>
        <begin position="189"/>
        <end position="200"/>
    </location>
</feature>
<feature type="compositionally biased region" description="Polar residues" evidence="2">
    <location>
        <begin position="204"/>
        <end position="215"/>
    </location>
</feature>
<dbReference type="GO" id="GO:0032007">
    <property type="term" value="P:negative regulation of TOR signaling"/>
    <property type="evidence" value="ECO:0007669"/>
    <property type="project" value="TreeGrafter"/>
</dbReference>
<dbReference type="InterPro" id="IPR018515">
    <property type="entry name" value="Tuberin-type_domain"/>
</dbReference>
<dbReference type="GO" id="GO:0033596">
    <property type="term" value="C:TSC1-TSC2 complex"/>
    <property type="evidence" value="ECO:0007669"/>
    <property type="project" value="TreeGrafter"/>
</dbReference>
<evidence type="ECO:0000256" key="1">
    <source>
        <dbReference type="ARBA" id="ARBA00022468"/>
    </source>
</evidence>
<dbReference type="Pfam" id="PF03542">
    <property type="entry name" value="Tuberin"/>
    <property type="match status" value="1"/>
</dbReference>
<dbReference type="InterPro" id="IPR024584">
    <property type="entry name" value="Tuberin_N"/>
</dbReference>
<dbReference type="Pfam" id="PF11864">
    <property type="entry name" value="DUF3384"/>
    <property type="match status" value="1"/>
</dbReference>
<evidence type="ECO:0000313" key="4">
    <source>
        <dbReference type="EMBL" id="KAK0512518.1"/>
    </source>
</evidence>
<dbReference type="InterPro" id="IPR027107">
    <property type="entry name" value="Tuberin/Ral-act_asu"/>
</dbReference>
<dbReference type="InterPro" id="IPR035974">
    <property type="entry name" value="Rap/Ran-GAP_sf"/>
</dbReference>
<sequence length="1556" mass="173479">MRPGHANAAEDDDSAFSLGNRAFKSGRGQGSPTTSQRSQTGVGRRGGFPDPKELFVTRCLRDLDPDHPLDHRISAAQEISREIGLYSPDEVWSIWTAAGDLVSEDAPLKARKAGFALLKAFASHPKISIERDRLYALITTPMIPSEASLQISALTDLTRHGRDLSPFEADIIVFLNSSLEKLSLAATNARERQHEEDKAKYQPSRETSSADNSRSIPARSKDLLGEVRSLRDTFYLVGDIITHNPKAFHDAQLEILVERVTSIAKRTTSKKDLHGVIKVLRAITTQTRIPESALLPCIHVLCTIYGIPNISFEEELWDALRNLLQAPDQQISIEVLLQILASPFTDSETSQLTPMIRGALFTVGRIAEDEGLVHLLISKLEQLVAGLCSVHMTQAHLELDLLLTVNKLLFIDDIVRSLAPWEGWGNLVDNLDAIESARLARSTNSHQDQDGQAADRSSPFRKIVLSREGGNRKLSDNSLAGLRRMAERIVFCAPSYWSSFGQKYMILVTRILVNIAFYVPLVWEDAAQLMWDQGLLNFDEDLTHHLLMLFDEVLVDPTKPEGPRCCVLKLCSLLFKKLRLDIKGKAIFEHYIGDVFQKLAREEDLPTSIVDCVAELAALCGPDIGNDLFLGFLAVIERGSELQPTDLVTSGQISEQAVDCLIKTFLRCLPESAVKTCHIYKVLLSVSAPKNPTNVRLKVMKLFTRLRCTSREAIELISLPDTQGLAATLCRTEATAFPIGSEQVPSARSSMHEHFQPVRQSRSSAVDVTKAVRSRSATRSSNLREEYLRPTPPLWMYDGPIRGLPEDPRKGPSQVVHSSSPSQTHPVVLDISSWLDVMIHVLDQGGDWELYSYILVHLPSQLSNRSLCARHVRQLQTLHNLLLDQLEKSSFQRPPQYSGMKKGDVALCLYHILIVLMAYHEHFGRRELDNAVRTFLAGINKWDRVGKCCIHALALCCHEIPSVIDRYIFAIIQKMSQKITQSDLAVDILEFLCGLARLPDACSTATTKIPEGHYSAGGDEGTFYKKVFGICISYILSTREQRQRSADDAQSGASVSLARQSGTSGIRAHADLHGDLPEYVYTLAYHVIIFWFLSIDLSQRAQHVGWLAKELAWKDNFGKETLEEQSQVILDMMHRTAYSNLGETEPAQPFVNPIEKPITKTWLMGMSIVTFEFLPSQNLGQYTKRQASGTTHALYHHNTAKLPEHHVQDQNNAAGLFATEQVDVYPNHMFLQLSSTIAPVPIPLQPVVLPDDDFTKRALSIFDRTDTVDGHKVGVIYVGEGQYNESQILANTSGSEAYDAFLAGLGTPVKLQGAKFNTQGLDRVSNTDGTHTFAWRDRVTEIVFHVATMMPTDLANDPHCDDKKRHIGNDRVKIIYNNSGQELDFEVIKSVFNDVDIVVCPEAHQHDGRQSKRRKAQDAQKATPTATDLFGYYRVQTLCSSNFPQLSLAASPKIVSATALAAYVRQIALSASVCAQVWSEMQGQGKYVSTWLARLQQINRLREKYGNTQTSANVSYPMPTNARMYVDGNEWTGKVAMGGLAEENQMLMGLDFTRWT</sequence>
<feature type="region of interest" description="Disordered" evidence="2">
    <location>
        <begin position="187"/>
        <end position="216"/>
    </location>
</feature>
<proteinExistence type="predicted"/>